<dbReference type="InterPro" id="IPR024747">
    <property type="entry name" value="Pyridox_Oxase-rel"/>
</dbReference>
<dbReference type="PANTHER" id="PTHR34071">
    <property type="entry name" value="5-NITROIMIDAZOLE ANTIBIOTICS RESISTANCE PROTEIN, NIMA-FAMILY-RELATED PROTEIN-RELATED"/>
    <property type="match status" value="1"/>
</dbReference>
<reference evidence="1 2" key="1">
    <citation type="submission" date="2020-08" db="EMBL/GenBank/DDBJ databases">
        <title>Bridging the membrane lipid divide: bacteria of the FCB group superphylum have the potential to synthesize archaeal ether lipids.</title>
        <authorList>
            <person name="Villanueva L."/>
            <person name="Von Meijenfeldt F.A.B."/>
            <person name="Westbye A.B."/>
            <person name="Yadav S."/>
            <person name="Hopmans E.C."/>
            <person name="Dutilh B.E."/>
            <person name="Sinninghe Damste J.S."/>
        </authorList>
    </citation>
    <scope>NUCLEOTIDE SEQUENCE [LARGE SCALE GENOMIC DNA]</scope>
    <source>
        <strain evidence="1">NIOZ-UU36</strain>
    </source>
</reference>
<dbReference type="EMBL" id="JACNJN010000070">
    <property type="protein sequence ID" value="MBC8334512.1"/>
    <property type="molecule type" value="Genomic_DNA"/>
</dbReference>
<evidence type="ECO:0000313" key="2">
    <source>
        <dbReference type="Proteomes" id="UP000614469"/>
    </source>
</evidence>
<protein>
    <submittedName>
        <fullName evidence="1">Pyridoxamine 5'-phosphate oxidase family protein</fullName>
    </submittedName>
</protein>
<dbReference type="Proteomes" id="UP000614469">
    <property type="component" value="Unassembled WGS sequence"/>
</dbReference>
<name>A0A8J6TIQ2_9CHLR</name>
<dbReference type="InterPro" id="IPR012349">
    <property type="entry name" value="Split_barrel_FMN-bd"/>
</dbReference>
<proteinExistence type="predicted"/>
<gene>
    <name evidence="1" type="ORF">H8E29_04545</name>
</gene>
<dbReference type="Pfam" id="PF12900">
    <property type="entry name" value="Pyridox_ox_2"/>
    <property type="match status" value="1"/>
</dbReference>
<dbReference type="PANTHER" id="PTHR34071:SF2">
    <property type="entry name" value="FLAVIN-NUCLEOTIDE-BINDING PROTEIN"/>
    <property type="match status" value="1"/>
</dbReference>
<dbReference type="SUPFAM" id="SSF50475">
    <property type="entry name" value="FMN-binding split barrel"/>
    <property type="match status" value="1"/>
</dbReference>
<dbReference type="AlphaFoldDB" id="A0A8J6TIQ2"/>
<dbReference type="Gene3D" id="2.30.110.10">
    <property type="entry name" value="Electron Transport, Fmn-binding Protein, Chain A"/>
    <property type="match status" value="1"/>
</dbReference>
<sequence length="184" mass="21891">MTKTQAPNITKQRLQEYAKDDEWIRSYLHQAEIGHIATHWEEQPFITPSTFIYDEKEHCIIFHSNIVGRIRSNSEKYPEVCFETSHYGRFLPSNIALEFSMQYECVIAFGKIQIIEDTDEKRIALYALLKKYFADKQAGKDYRPITEKELKRTSVYKIKIENWSGKRNWEEEAEQSDEWQPQSN</sequence>
<comment type="caution">
    <text evidence="1">The sequence shown here is derived from an EMBL/GenBank/DDBJ whole genome shotgun (WGS) entry which is preliminary data.</text>
</comment>
<organism evidence="1 2">
    <name type="scientific">Candidatus Desulfolinea nitratireducens</name>
    <dbReference type="NCBI Taxonomy" id="2841698"/>
    <lineage>
        <taxon>Bacteria</taxon>
        <taxon>Bacillati</taxon>
        <taxon>Chloroflexota</taxon>
        <taxon>Anaerolineae</taxon>
        <taxon>Anaerolineales</taxon>
        <taxon>Anaerolineales incertae sedis</taxon>
        <taxon>Candidatus Desulfolinea</taxon>
    </lineage>
</organism>
<accession>A0A8J6TIQ2</accession>
<evidence type="ECO:0000313" key="1">
    <source>
        <dbReference type="EMBL" id="MBC8334512.1"/>
    </source>
</evidence>